<name>A0A3N4IH50_ASCIM</name>
<protein>
    <submittedName>
        <fullName evidence="2">Uncharacterized protein</fullName>
    </submittedName>
</protein>
<feature type="region of interest" description="Disordered" evidence="1">
    <location>
        <begin position="94"/>
        <end position="143"/>
    </location>
</feature>
<dbReference type="EMBL" id="ML119656">
    <property type="protein sequence ID" value="RPA84956.1"/>
    <property type="molecule type" value="Genomic_DNA"/>
</dbReference>
<sequence length="228" mass="24575">MAFNIHKTVSARARPLGRGSGSLSYRRLARNLELDLSQIFPQVAPSAACSPKLRRGSRGSIVCDARPERIPMCFSNQASTIELRLPLDVSHPEYATSTGPSSFDGRSHTGAFESAQSDSSTSTSSSYTNFSYESEDSGFQEDCDMDSDMECGDCAVQYDDSDSDTDTDPAEAFDFEGLSARLRGIGLANGDPSSGLDTNGMTFGEVMELVQRLHGYSLVAPDRMETGC</sequence>
<feature type="compositionally biased region" description="Low complexity" evidence="1">
    <location>
        <begin position="113"/>
        <end position="132"/>
    </location>
</feature>
<dbReference type="Proteomes" id="UP000275078">
    <property type="component" value="Unassembled WGS sequence"/>
</dbReference>
<accession>A0A3N4IH50</accession>
<gene>
    <name evidence="2" type="ORF">BJ508DRAFT_359334</name>
</gene>
<evidence type="ECO:0000256" key="1">
    <source>
        <dbReference type="SAM" id="MobiDB-lite"/>
    </source>
</evidence>
<evidence type="ECO:0000313" key="3">
    <source>
        <dbReference type="Proteomes" id="UP000275078"/>
    </source>
</evidence>
<evidence type="ECO:0000313" key="2">
    <source>
        <dbReference type="EMBL" id="RPA84956.1"/>
    </source>
</evidence>
<feature type="compositionally biased region" description="Acidic residues" evidence="1">
    <location>
        <begin position="133"/>
        <end position="143"/>
    </location>
</feature>
<keyword evidence="3" id="KW-1185">Reference proteome</keyword>
<reference evidence="2 3" key="1">
    <citation type="journal article" date="2018" name="Nat. Ecol. Evol.">
        <title>Pezizomycetes genomes reveal the molecular basis of ectomycorrhizal truffle lifestyle.</title>
        <authorList>
            <person name="Murat C."/>
            <person name="Payen T."/>
            <person name="Noel B."/>
            <person name="Kuo A."/>
            <person name="Morin E."/>
            <person name="Chen J."/>
            <person name="Kohler A."/>
            <person name="Krizsan K."/>
            <person name="Balestrini R."/>
            <person name="Da Silva C."/>
            <person name="Montanini B."/>
            <person name="Hainaut M."/>
            <person name="Levati E."/>
            <person name="Barry K.W."/>
            <person name="Belfiori B."/>
            <person name="Cichocki N."/>
            <person name="Clum A."/>
            <person name="Dockter R.B."/>
            <person name="Fauchery L."/>
            <person name="Guy J."/>
            <person name="Iotti M."/>
            <person name="Le Tacon F."/>
            <person name="Lindquist E.A."/>
            <person name="Lipzen A."/>
            <person name="Malagnac F."/>
            <person name="Mello A."/>
            <person name="Molinier V."/>
            <person name="Miyauchi S."/>
            <person name="Poulain J."/>
            <person name="Riccioni C."/>
            <person name="Rubini A."/>
            <person name="Sitrit Y."/>
            <person name="Splivallo R."/>
            <person name="Traeger S."/>
            <person name="Wang M."/>
            <person name="Zifcakova L."/>
            <person name="Wipf D."/>
            <person name="Zambonelli A."/>
            <person name="Paolocci F."/>
            <person name="Nowrousian M."/>
            <person name="Ottonello S."/>
            <person name="Baldrian P."/>
            <person name="Spatafora J.W."/>
            <person name="Henrissat B."/>
            <person name="Nagy L.G."/>
            <person name="Aury J.M."/>
            <person name="Wincker P."/>
            <person name="Grigoriev I.V."/>
            <person name="Bonfante P."/>
            <person name="Martin F.M."/>
        </authorList>
    </citation>
    <scope>NUCLEOTIDE SEQUENCE [LARGE SCALE GENOMIC DNA]</scope>
    <source>
        <strain evidence="2 3">RN42</strain>
    </source>
</reference>
<dbReference type="AlphaFoldDB" id="A0A3N4IH50"/>
<proteinExistence type="predicted"/>
<organism evidence="2 3">
    <name type="scientific">Ascobolus immersus RN42</name>
    <dbReference type="NCBI Taxonomy" id="1160509"/>
    <lineage>
        <taxon>Eukaryota</taxon>
        <taxon>Fungi</taxon>
        <taxon>Dikarya</taxon>
        <taxon>Ascomycota</taxon>
        <taxon>Pezizomycotina</taxon>
        <taxon>Pezizomycetes</taxon>
        <taxon>Pezizales</taxon>
        <taxon>Ascobolaceae</taxon>
        <taxon>Ascobolus</taxon>
    </lineage>
</organism>